<comment type="caution">
    <text evidence="2">The sequence shown here is derived from an EMBL/GenBank/DDBJ whole genome shotgun (WGS) entry which is preliminary data.</text>
</comment>
<feature type="region of interest" description="Disordered" evidence="1">
    <location>
        <begin position="33"/>
        <end position="63"/>
    </location>
</feature>
<dbReference type="PANTHER" id="PTHR21192:SF2">
    <property type="entry name" value="NADH DEHYDROGENASE [UBIQUINONE] 1 ALPHA SUBCOMPLEX ASSEMBLY FACTOR 3"/>
    <property type="match status" value="1"/>
</dbReference>
<dbReference type="Pfam" id="PF04430">
    <property type="entry name" value="DUF498"/>
    <property type="match status" value="1"/>
</dbReference>
<dbReference type="Gene3D" id="3.40.1230.10">
    <property type="entry name" value="MTH938-like"/>
    <property type="match status" value="1"/>
</dbReference>
<reference evidence="3" key="1">
    <citation type="journal article" date="2014" name="Genome Announc.">
        <title>Genome sequence and annotation of Acremonium chrysogenum, producer of the beta-lactam antibiotic cephalosporin C.</title>
        <authorList>
            <person name="Terfehr D."/>
            <person name="Dahlmann T.A."/>
            <person name="Specht T."/>
            <person name="Zadra I."/>
            <person name="Kuernsteiner H."/>
            <person name="Kueck U."/>
        </authorList>
    </citation>
    <scope>NUCLEOTIDE SEQUENCE [LARGE SCALE GENOMIC DNA]</scope>
    <source>
        <strain evidence="3">ATCC 11550 / CBS 779.69 / DSM 880 / IAM 14645 / JCM 23072 / IMI 49137</strain>
    </source>
</reference>
<gene>
    <name evidence="2" type="ORF">ACRE_066860</name>
</gene>
<dbReference type="EMBL" id="JPKY01000090">
    <property type="protein sequence ID" value="KFH42605.1"/>
    <property type="molecule type" value="Genomic_DNA"/>
</dbReference>
<dbReference type="SUPFAM" id="SSF64076">
    <property type="entry name" value="MTH938-like"/>
    <property type="match status" value="1"/>
</dbReference>
<keyword evidence="2" id="KW-0830">Ubiquinone</keyword>
<dbReference type="GO" id="GO:0005743">
    <property type="term" value="C:mitochondrial inner membrane"/>
    <property type="evidence" value="ECO:0007669"/>
    <property type="project" value="TreeGrafter"/>
</dbReference>
<dbReference type="GO" id="GO:0032981">
    <property type="term" value="P:mitochondrial respiratory chain complex I assembly"/>
    <property type="evidence" value="ECO:0007669"/>
    <property type="project" value="TreeGrafter"/>
</dbReference>
<feature type="compositionally biased region" description="Low complexity" evidence="1">
    <location>
        <begin position="33"/>
        <end position="45"/>
    </location>
</feature>
<dbReference type="AlphaFoldDB" id="A0A086SZS3"/>
<sequence>MRGFTLQRRAACALRSTLQTTTRPALHPIAQTTTTLPTRTPPTRLSIHTSPARGKGQDSVPLERPATDFSSLDVLGNTPAPSTSVDVCMYDGFGLNSGVTIGGGDGALLVSGEAFSWRPWEAIGEKKLLNKRGQFEIPKEAFGVLDVLWPRPDMLVIGTGKEIRPLSPETRKVLGEMGLRVEVLDTRNAASQFNMLATERGVSVIAAALIPIGWQEGVGAK</sequence>
<dbReference type="InterPro" id="IPR036748">
    <property type="entry name" value="MTH938-like_sf"/>
</dbReference>
<dbReference type="OrthoDB" id="20681at2759"/>
<dbReference type="HOGENOM" id="CLU_074390_0_1_1"/>
<accession>A0A086SZS3</accession>
<dbReference type="Proteomes" id="UP000029964">
    <property type="component" value="Unassembled WGS sequence"/>
</dbReference>
<dbReference type="STRING" id="857340.A0A086SZS3"/>
<dbReference type="PANTHER" id="PTHR21192">
    <property type="entry name" value="NUCLEAR PROTEIN E3-3"/>
    <property type="match status" value="1"/>
</dbReference>
<evidence type="ECO:0000313" key="2">
    <source>
        <dbReference type="EMBL" id="KFH42605.1"/>
    </source>
</evidence>
<evidence type="ECO:0000313" key="3">
    <source>
        <dbReference type="Proteomes" id="UP000029964"/>
    </source>
</evidence>
<dbReference type="InterPro" id="IPR007523">
    <property type="entry name" value="NDUFAF3/AAMDC"/>
</dbReference>
<name>A0A086SZS3_HAPC1</name>
<protein>
    <submittedName>
        <fullName evidence="2">NADH dehydrogenase [ubiquinone] 1 alpha subcomplex assembly factor-like protein</fullName>
    </submittedName>
</protein>
<proteinExistence type="predicted"/>
<evidence type="ECO:0000256" key="1">
    <source>
        <dbReference type="SAM" id="MobiDB-lite"/>
    </source>
</evidence>
<organism evidence="2 3">
    <name type="scientific">Hapsidospora chrysogenum (strain ATCC 11550 / CBS 779.69 / DSM 880 / IAM 14645 / JCM 23072 / IMI 49137)</name>
    <name type="common">Acremonium chrysogenum</name>
    <dbReference type="NCBI Taxonomy" id="857340"/>
    <lineage>
        <taxon>Eukaryota</taxon>
        <taxon>Fungi</taxon>
        <taxon>Dikarya</taxon>
        <taxon>Ascomycota</taxon>
        <taxon>Pezizomycotina</taxon>
        <taxon>Sordariomycetes</taxon>
        <taxon>Hypocreomycetidae</taxon>
        <taxon>Hypocreales</taxon>
        <taxon>Bionectriaceae</taxon>
        <taxon>Hapsidospora</taxon>
    </lineage>
</organism>
<keyword evidence="3" id="KW-1185">Reference proteome</keyword>